<reference evidence="4" key="2">
    <citation type="submission" date="2016-10" db="EMBL/GenBank/DDBJ databases">
        <title>The prevalence of oxazolidinones resistance gene optrA and cfr in florfenicol-resistant Staphylococcus sciuri of porcine origin.</title>
        <authorList>
            <person name="Li D."/>
            <person name="Fan R."/>
            <person name="Wu C."/>
            <person name="SchwarZ S."/>
            <person name="Wang Y."/>
        </authorList>
    </citation>
    <scope>NUCLEOTIDE SEQUENCE</scope>
    <source>
        <strain evidence="4">Wo48-2</strain>
        <plasmid evidence="4">pWo48-2</plasmid>
    </source>
</reference>
<dbReference type="SUPFAM" id="SSF53098">
    <property type="entry name" value="Ribonuclease H-like"/>
    <property type="match status" value="1"/>
</dbReference>
<dbReference type="PROSITE" id="PS50994">
    <property type="entry name" value="INTEGRASE"/>
    <property type="match status" value="1"/>
</dbReference>
<dbReference type="Pfam" id="PF00665">
    <property type="entry name" value="rve"/>
    <property type="match status" value="1"/>
</dbReference>
<dbReference type="InterPro" id="IPR012337">
    <property type="entry name" value="RNaseH-like_sf"/>
</dbReference>
<feature type="compositionally biased region" description="Basic and acidic residues" evidence="1">
    <location>
        <begin position="463"/>
        <end position="485"/>
    </location>
</feature>
<dbReference type="GO" id="GO:0015074">
    <property type="term" value="P:DNA integration"/>
    <property type="evidence" value="ECO:0007669"/>
    <property type="project" value="InterPro"/>
</dbReference>
<sequence length="485" mass="56524">MGIMSDKVPHLTAYSEEQRQKAMDKYRLIAPYLNREKSLRAVAEDSDVSKRTLQYWVSQYEQFGLVGLIRKRRRDSGIFKVEKEVQEEIKNLILNHKRNSVTSIHRKICETCKKNNWKQPSYYQVYAISRFLSPGLKKLAYEGKKEYQNTHDLIHRREANYPNEIWQADHTPLDIIVLNEKGNPERPWLTIILDDYSRAIAGYFLTFQDPTAIHTALVLHQAIWRKRNFDWQICGIPEKFYTDHGSDFTSNHLEQVAIDLKINLVFSAVGVPRGRGKIERFFSTINQLFLQDLPGYIGNQNSPSLLTLKELDEKLSNFIIYNYHHRRHGTTKKEPIKAWNDSGFLPNMPDSLESLDLLLLNVAKPRKVHSDGIHFQGLRYIDLNLAAYIGETVIIRYDPRDIAEIRVFYKGEYLCTAISPEISDYQVDLKDIVSARNKVRQNLKKQIDTGRTVVEEIALSKQEGMEKQPSKTDSKKSKLKRYFNE</sequence>
<dbReference type="Gene3D" id="3.30.420.10">
    <property type="entry name" value="Ribonuclease H-like superfamily/Ribonuclease H"/>
    <property type="match status" value="1"/>
</dbReference>
<dbReference type="AlphaFoldDB" id="A0A0U2NDL1"/>
<evidence type="ECO:0000256" key="1">
    <source>
        <dbReference type="SAM" id="MobiDB-lite"/>
    </source>
</evidence>
<keyword evidence="3" id="KW-0614">Plasmid</keyword>
<dbReference type="InterPro" id="IPR009057">
    <property type="entry name" value="Homeodomain-like_sf"/>
</dbReference>
<dbReference type="EMBL" id="KT601170">
    <property type="protein sequence ID" value="ALI92799.1"/>
    <property type="molecule type" value="Genomic_DNA"/>
</dbReference>
<evidence type="ECO:0000313" key="4">
    <source>
        <dbReference type="EMBL" id="AQZ36680.1"/>
    </source>
</evidence>
<dbReference type="Pfam" id="PF09299">
    <property type="entry name" value="Mu-transpos_C"/>
    <property type="match status" value="1"/>
</dbReference>
<dbReference type="PANTHER" id="PTHR35004:SF6">
    <property type="entry name" value="TRANSPOSASE"/>
    <property type="match status" value="1"/>
</dbReference>
<dbReference type="InterPro" id="IPR009004">
    <property type="entry name" value="Transposase_Mu_C"/>
</dbReference>
<name>A0A0U2NDL1_MAMSC</name>
<dbReference type="InterPro" id="IPR001584">
    <property type="entry name" value="Integrase_cat-core"/>
</dbReference>
<geneLocation type="plasmid" evidence="3">
    <name>pwo28-3</name>
</geneLocation>
<dbReference type="GO" id="GO:0003676">
    <property type="term" value="F:nucleic acid binding"/>
    <property type="evidence" value="ECO:0007669"/>
    <property type="project" value="InterPro"/>
</dbReference>
<reference evidence="3" key="1">
    <citation type="journal article" date="2016" name="J. Antimicrob. Chemother.">
        <title>Co-location of the oxazolidinone resistance genes optrA and cfr on a multiresistance plasmid from Staphylococcus sciuri.</title>
        <authorList>
            <person name="Li D."/>
            <person name="Wang Y."/>
            <person name="Schwarz S."/>
            <person name="Cai J."/>
            <person name="Fan R."/>
            <person name="Li J."/>
            <person name="Fessler A.T."/>
            <person name="Zhang R."/>
            <person name="Wu C."/>
            <person name="Shen J."/>
        </authorList>
    </citation>
    <scope>NUCLEOTIDE SEQUENCE</scope>
    <source>
        <strain evidence="3">Wo28-3</strain>
        <plasmid evidence="3">pwo28-3</plasmid>
    </source>
</reference>
<geneLocation type="plasmid" evidence="4">
    <name>pWo48-2</name>
</geneLocation>
<feature type="domain" description="Integrase catalytic" evidence="2">
    <location>
        <begin position="158"/>
        <end position="343"/>
    </location>
</feature>
<evidence type="ECO:0000259" key="2">
    <source>
        <dbReference type="PROSITE" id="PS50994"/>
    </source>
</evidence>
<dbReference type="EMBL" id="KX982175">
    <property type="protein sequence ID" value="AQZ36680.1"/>
    <property type="molecule type" value="Genomic_DNA"/>
</dbReference>
<dbReference type="PANTHER" id="PTHR35004">
    <property type="entry name" value="TRANSPOSASE RV3428C-RELATED"/>
    <property type="match status" value="1"/>
</dbReference>
<dbReference type="SUPFAM" id="SSF50610">
    <property type="entry name" value="mu transposase, C-terminal domain"/>
    <property type="match status" value="1"/>
</dbReference>
<evidence type="ECO:0000313" key="3">
    <source>
        <dbReference type="EMBL" id="ALI92799.1"/>
    </source>
</evidence>
<dbReference type="InterPro" id="IPR015378">
    <property type="entry name" value="Transposase-like_Mu_C"/>
</dbReference>
<proteinExistence type="predicted"/>
<accession>A0A0U2NDL1</accession>
<dbReference type="Gene3D" id="2.30.30.130">
    <property type="entry name" value="Transposase, Mu, C-terminal"/>
    <property type="match status" value="1"/>
</dbReference>
<dbReference type="Pfam" id="PF13518">
    <property type="entry name" value="HTH_28"/>
    <property type="match status" value="1"/>
</dbReference>
<dbReference type="InterPro" id="IPR055247">
    <property type="entry name" value="InsJ-like_HTH"/>
</dbReference>
<organism evidence="3">
    <name type="scientific">Mammaliicoccus sciuri</name>
    <name type="common">Staphylococcus sciuri</name>
    <dbReference type="NCBI Taxonomy" id="1296"/>
    <lineage>
        <taxon>Bacteria</taxon>
        <taxon>Bacillati</taxon>
        <taxon>Bacillota</taxon>
        <taxon>Bacilli</taxon>
        <taxon>Bacillales</taxon>
        <taxon>Staphylococcaceae</taxon>
        <taxon>Mammaliicoccus</taxon>
    </lineage>
</organism>
<dbReference type="InterPro" id="IPR036397">
    <property type="entry name" value="RNaseH_sf"/>
</dbReference>
<protein>
    <submittedName>
        <fullName evidence="3">Transposase</fullName>
    </submittedName>
</protein>
<dbReference type="SUPFAM" id="SSF46689">
    <property type="entry name" value="Homeodomain-like"/>
    <property type="match status" value="1"/>
</dbReference>
<gene>
    <name evidence="3" type="primary">tnp</name>
</gene>
<feature type="region of interest" description="Disordered" evidence="1">
    <location>
        <begin position="461"/>
        <end position="485"/>
    </location>
</feature>